<comment type="similarity">
    <text evidence="3">Belongs to the trans-sulfuration enzymes family. MetZ subfamily.</text>
</comment>
<dbReference type="InterPro" id="IPR015424">
    <property type="entry name" value="PyrdxlP-dep_Trfase"/>
</dbReference>
<evidence type="ECO:0000256" key="1">
    <source>
        <dbReference type="ARBA" id="ARBA00001933"/>
    </source>
</evidence>
<dbReference type="Gene3D" id="3.90.1150.10">
    <property type="entry name" value="Aspartate Aminotransferase, domain 1"/>
    <property type="match status" value="1"/>
</dbReference>
<evidence type="ECO:0000256" key="3">
    <source>
        <dbReference type="HAMAP-Rule" id="MF_02056"/>
    </source>
</evidence>
<protein>
    <recommendedName>
        <fullName evidence="3">O-succinylhomoserine sulfhydrylase</fullName>
        <shortName evidence="3">OSH sulfhydrylase</shortName>
        <shortName evidence="3">OSHS sulfhydrylase</shortName>
        <ecNumber evidence="3">2.5.1.-</ecNumber>
    </recommendedName>
</protein>
<comment type="subunit">
    <text evidence="3">Homotetramer.</text>
</comment>
<keyword evidence="3" id="KW-0028">Amino-acid biosynthesis</keyword>
<dbReference type="Pfam" id="PF01053">
    <property type="entry name" value="Cys_Met_Meta_PP"/>
    <property type="match status" value="1"/>
</dbReference>
<gene>
    <name evidence="3" type="primary">metZ</name>
    <name evidence="6" type="ORF">GCM10009817_09000</name>
</gene>
<name>A0ABN2RLM3_9MICO</name>
<dbReference type="NCBIfam" id="TIGR01325">
    <property type="entry name" value="O_suc_HS_sulf"/>
    <property type="match status" value="1"/>
</dbReference>
<dbReference type="InterPro" id="IPR000277">
    <property type="entry name" value="Cys/Met-Metab_PyrdxlP-dep_enz"/>
</dbReference>
<comment type="catalytic activity">
    <reaction evidence="3">
        <text>O-succinyl-L-homoserine + hydrogen sulfide = L-homocysteine + succinate</text>
        <dbReference type="Rhea" id="RHEA:27826"/>
        <dbReference type="ChEBI" id="CHEBI:29919"/>
        <dbReference type="ChEBI" id="CHEBI:30031"/>
        <dbReference type="ChEBI" id="CHEBI:57661"/>
        <dbReference type="ChEBI" id="CHEBI:58199"/>
    </reaction>
</comment>
<keyword evidence="7" id="KW-1185">Reference proteome</keyword>
<evidence type="ECO:0000256" key="2">
    <source>
        <dbReference type="ARBA" id="ARBA00022898"/>
    </source>
</evidence>
<dbReference type="CDD" id="cd00614">
    <property type="entry name" value="CGS_like"/>
    <property type="match status" value="1"/>
</dbReference>
<evidence type="ECO:0000256" key="4">
    <source>
        <dbReference type="RuleBase" id="RU362118"/>
    </source>
</evidence>
<accession>A0ABN2RLM3</accession>
<feature type="compositionally biased region" description="Polar residues" evidence="5">
    <location>
        <begin position="1"/>
        <end position="21"/>
    </location>
</feature>
<organism evidence="6 7">
    <name type="scientific">Terrabacter lapilli</name>
    <dbReference type="NCBI Taxonomy" id="436231"/>
    <lineage>
        <taxon>Bacteria</taxon>
        <taxon>Bacillati</taxon>
        <taxon>Actinomycetota</taxon>
        <taxon>Actinomycetes</taxon>
        <taxon>Micrococcales</taxon>
        <taxon>Intrasporangiaceae</taxon>
        <taxon>Terrabacter</taxon>
    </lineage>
</organism>
<keyword evidence="2 3" id="KW-0663">Pyridoxal phosphate</keyword>
<reference evidence="6 7" key="1">
    <citation type="journal article" date="2019" name="Int. J. Syst. Evol. Microbiol.">
        <title>The Global Catalogue of Microorganisms (GCM) 10K type strain sequencing project: providing services to taxonomists for standard genome sequencing and annotation.</title>
        <authorList>
            <consortium name="The Broad Institute Genomics Platform"/>
            <consortium name="The Broad Institute Genome Sequencing Center for Infectious Disease"/>
            <person name="Wu L."/>
            <person name="Ma J."/>
        </authorList>
    </citation>
    <scope>NUCLEOTIDE SEQUENCE [LARGE SCALE GENOMIC DNA]</scope>
    <source>
        <strain evidence="6 7">JCM 15628</strain>
    </source>
</reference>
<proteinExistence type="inferred from homology"/>
<sequence>MSAEANQPNADPSERSGSTWRPDTVAVRGGLSRSNFDETSEAIFLTSGYVYQTAEDAEAAFKGDVDRFVYSRYGNPTVTMFEERLRQIEGAEACFATGSGMSAVFVALAALLGKGDRVVSSRALFGSCFVILDEILPRWGVETVFVDGADLDQWRAALSEPTTAVFFETPSNPMQELVDIAAVTELAHAAGAKVVVDNVFGTPVFSKPLELGADIVVYSATKHIDGQGRTLGGAVLGPKEFVDGPVQNLMRHTGPSMSPFNAWVLVKGLETLSLRVERMADSALEVARFLESHPKVTRVVHPFLESHPQHDLAKRQMAAGGTVVTFELDGGKDEAFALMNALEVIDISNNLGDSKSLITHPATTTHRRLAPEARAAVGITDGVLRVSIGLEDVRDLVDDLARALG</sequence>
<evidence type="ECO:0000256" key="5">
    <source>
        <dbReference type="SAM" id="MobiDB-lite"/>
    </source>
</evidence>
<dbReference type="Gene3D" id="3.40.640.10">
    <property type="entry name" value="Type I PLP-dependent aspartate aminotransferase-like (Major domain)"/>
    <property type="match status" value="1"/>
</dbReference>
<comment type="caution">
    <text evidence="6">The sequence shown here is derived from an EMBL/GenBank/DDBJ whole genome shotgun (WGS) entry which is preliminary data.</text>
</comment>
<dbReference type="InterPro" id="IPR015422">
    <property type="entry name" value="PyrdxlP-dep_Trfase_small"/>
</dbReference>
<keyword evidence="3" id="KW-0486">Methionine biosynthesis</keyword>
<dbReference type="RefSeq" id="WP_344058818.1">
    <property type="nucleotide sequence ID" value="NZ_BAAAPU010000003.1"/>
</dbReference>
<evidence type="ECO:0000313" key="6">
    <source>
        <dbReference type="EMBL" id="GAA1971234.1"/>
    </source>
</evidence>
<dbReference type="PANTHER" id="PTHR11808:SF80">
    <property type="entry name" value="CYSTATHIONINE GAMMA-LYASE"/>
    <property type="match status" value="1"/>
</dbReference>
<dbReference type="PANTHER" id="PTHR11808">
    <property type="entry name" value="TRANS-SULFURATION ENZYME FAMILY MEMBER"/>
    <property type="match status" value="1"/>
</dbReference>
<dbReference type="SUPFAM" id="SSF53383">
    <property type="entry name" value="PLP-dependent transferases"/>
    <property type="match status" value="1"/>
</dbReference>
<dbReference type="PIRSF" id="PIRSF001434">
    <property type="entry name" value="CGS"/>
    <property type="match status" value="1"/>
</dbReference>
<keyword evidence="3" id="KW-0808">Transferase</keyword>
<dbReference type="HAMAP" id="MF_02056">
    <property type="entry name" value="MetZ"/>
    <property type="match status" value="1"/>
</dbReference>
<comment type="pathway">
    <text evidence="3">Amino-acid biosynthesis; L-methionine biosynthesis via de novo pathway; L-homocysteine from O-succinyl-L-homoserine: step 1/1.</text>
</comment>
<feature type="region of interest" description="Disordered" evidence="5">
    <location>
        <begin position="1"/>
        <end position="24"/>
    </location>
</feature>
<dbReference type="InterPro" id="IPR015421">
    <property type="entry name" value="PyrdxlP-dep_Trfase_major"/>
</dbReference>
<dbReference type="Proteomes" id="UP001500013">
    <property type="component" value="Unassembled WGS sequence"/>
</dbReference>
<comment type="function">
    <text evidence="3">Catalyzes the formation of L-homocysteine from O-succinyl-L-homoserine (OSHS) and hydrogen sulfide.</text>
</comment>
<evidence type="ECO:0000313" key="7">
    <source>
        <dbReference type="Proteomes" id="UP001500013"/>
    </source>
</evidence>
<dbReference type="NCBIfam" id="NF006003">
    <property type="entry name" value="PRK08133.1"/>
    <property type="match status" value="1"/>
</dbReference>
<feature type="modified residue" description="N6-(pyridoxal phosphate)lysine" evidence="3">
    <location>
        <position position="222"/>
    </location>
</feature>
<comment type="cofactor">
    <cofactor evidence="1 3 4">
        <name>pyridoxal 5'-phosphate</name>
        <dbReference type="ChEBI" id="CHEBI:597326"/>
    </cofactor>
</comment>
<dbReference type="EC" id="2.5.1.-" evidence="3"/>
<dbReference type="EMBL" id="BAAAPU010000003">
    <property type="protein sequence ID" value="GAA1971234.1"/>
    <property type="molecule type" value="Genomic_DNA"/>
</dbReference>
<dbReference type="NCBIfam" id="NF005870">
    <property type="entry name" value="PRK07810.1"/>
    <property type="match status" value="1"/>
</dbReference>
<dbReference type="InterPro" id="IPR006234">
    <property type="entry name" value="O-succ-hSer_sulfhydrylase"/>
</dbReference>